<keyword evidence="2" id="KW-1185">Reference proteome</keyword>
<dbReference type="EMBL" id="BAABDT010000005">
    <property type="protein sequence ID" value="GAA3742033.1"/>
    <property type="molecule type" value="Genomic_DNA"/>
</dbReference>
<name>A0ABP7FL84_9FLAO</name>
<sequence length="460" mass="54908">MNFLNFFKKHNSEKQQNKNSESTASKYSNLFYTTQIDNLTANDKEYQNISINKNISDFFFENEIGYNYSFYENFIGSQSIKEDEKIDFIEKELQNDEHLIPFLKQFDFLFLEEESKLKRYINHLQNTPEKFSFDFFEFTLKNKLENCYEEIQKYLKNRNNGKKYFYETSIPIVLFDLGFKEDSFILLKLFVNEYFEGKIESINDESFFEETNPFAYLALNNMAFQAEITELAFSYFASSHLDNHYCLKKFLFYTDKNKFFTIMLNQYQLTPEDISNDPGFIKNDINWNKHLYSPFLKSLSISNFDQYLAETTYNGEILVKTKLNTSLFDTSIASYPLNYELFFNTYIAKLLFKKNIKGRFYQNAELFGDPRYSQGSYGYTLNFVVEEQVFSIYFETETNWLEVKPFIKLLNTALKTIHSEFRFFFLVEDVDCNLILEKPDDVVDFIKDLNFETTVLRKSI</sequence>
<evidence type="ECO:0000313" key="1">
    <source>
        <dbReference type="EMBL" id="GAA3742033.1"/>
    </source>
</evidence>
<gene>
    <name evidence="1" type="ORF">GCM10022422_27260</name>
</gene>
<evidence type="ECO:0000313" key="2">
    <source>
        <dbReference type="Proteomes" id="UP001501367"/>
    </source>
</evidence>
<accession>A0ABP7FL84</accession>
<protein>
    <submittedName>
        <fullName evidence="1">Uncharacterized protein</fullName>
    </submittedName>
</protein>
<comment type="caution">
    <text evidence="1">The sequence shown here is derived from an EMBL/GenBank/DDBJ whole genome shotgun (WGS) entry which is preliminary data.</text>
</comment>
<dbReference type="Proteomes" id="UP001501367">
    <property type="component" value="Unassembled WGS sequence"/>
</dbReference>
<proteinExistence type="predicted"/>
<reference evidence="2" key="1">
    <citation type="journal article" date="2019" name="Int. J. Syst. Evol. Microbiol.">
        <title>The Global Catalogue of Microorganisms (GCM) 10K type strain sequencing project: providing services to taxonomists for standard genome sequencing and annotation.</title>
        <authorList>
            <consortium name="The Broad Institute Genomics Platform"/>
            <consortium name="The Broad Institute Genome Sequencing Center for Infectious Disease"/>
            <person name="Wu L."/>
            <person name="Ma J."/>
        </authorList>
    </citation>
    <scope>NUCLEOTIDE SEQUENCE [LARGE SCALE GENOMIC DNA]</scope>
    <source>
        <strain evidence="2">JCM 17336</strain>
    </source>
</reference>
<dbReference type="RefSeq" id="WP_278021834.1">
    <property type="nucleotide sequence ID" value="NZ_BAABDT010000005.1"/>
</dbReference>
<organism evidence="1 2">
    <name type="scientific">Flavobacterium ginsengisoli</name>
    <dbReference type="NCBI Taxonomy" id="871694"/>
    <lineage>
        <taxon>Bacteria</taxon>
        <taxon>Pseudomonadati</taxon>
        <taxon>Bacteroidota</taxon>
        <taxon>Flavobacteriia</taxon>
        <taxon>Flavobacteriales</taxon>
        <taxon>Flavobacteriaceae</taxon>
        <taxon>Flavobacterium</taxon>
    </lineage>
</organism>